<dbReference type="EMBL" id="QNRK01000004">
    <property type="protein sequence ID" value="RBP16924.1"/>
    <property type="molecule type" value="Genomic_DNA"/>
</dbReference>
<dbReference type="AlphaFoldDB" id="A0A366FQE9"/>
<name>A0A366FQE9_9HYPH</name>
<accession>A0A366FQE9</accession>
<organism evidence="1 2">
    <name type="scientific">Roseiarcus fermentans</name>
    <dbReference type="NCBI Taxonomy" id="1473586"/>
    <lineage>
        <taxon>Bacteria</taxon>
        <taxon>Pseudomonadati</taxon>
        <taxon>Pseudomonadota</taxon>
        <taxon>Alphaproteobacteria</taxon>
        <taxon>Hyphomicrobiales</taxon>
        <taxon>Roseiarcaceae</taxon>
        <taxon>Roseiarcus</taxon>
    </lineage>
</organism>
<sequence length="92" mass="9922">MAPVAARTRSGVFGRDIDEVGKGRGAREPMRFSIVQVKDGPWVVVDGDDHRRRIASCAEAETARMIAALMNGDIEQAIAVREAAIVEMDSPA</sequence>
<comment type="caution">
    <text evidence="1">The sequence shown here is derived from an EMBL/GenBank/DDBJ whole genome shotgun (WGS) entry which is preliminary data.</text>
</comment>
<evidence type="ECO:0000313" key="2">
    <source>
        <dbReference type="Proteomes" id="UP000253529"/>
    </source>
</evidence>
<dbReference type="Proteomes" id="UP000253529">
    <property type="component" value="Unassembled WGS sequence"/>
</dbReference>
<evidence type="ECO:0000313" key="1">
    <source>
        <dbReference type="EMBL" id="RBP16924.1"/>
    </source>
</evidence>
<reference evidence="1 2" key="1">
    <citation type="submission" date="2018-06" db="EMBL/GenBank/DDBJ databases">
        <title>Genomic Encyclopedia of Type Strains, Phase IV (KMG-IV): sequencing the most valuable type-strain genomes for metagenomic binning, comparative biology and taxonomic classification.</title>
        <authorList>
            <person name="Goeker M."/>
        </authorList>
    </citation>
    <scope>NUCLEOTIDE SEQUENCE [LARGE SCALE GENOMIC DNA]</scope>
    <source>
        <strain evidence="1 2">DSM 24875</strain>
    </source>
</reference>
<gene>
    <name evidence="1" type="ORF">DFR50_104204</name>
</gene>
<keyword evidence="2" id="KW-1185">Reference proteome</keyword>
<protein>
    <submittedName>
        <fullName evidence="1">Uncharacterized protein</fullName>
    </submittedName>
</protein>
<dbReference type="RefSeq" id="WP_113888152.1">
    <property type="nucleotide sequence ID" value="NZ_QNRK01000004.1"/>
</dbReference>
<proteinExistence type="predicted"/>